<dbReference type="AlphaFoldDB" id="A0A5R9IHU8"/>
<dbReference type="PROSITE" id="PS00041">
    <property type="entry name" value="HTH_ARAC_FAMILY_1"/>
    <property type="match status" value="1"/>
</dbReference>
<keyword evidence="4" id="KW-1133">Transmembrane helix</keyword>
<evidence type="ECO:0000259" key="5">
    <source>
        <dbReference type="PROSITE" id="PS01124"/>
    </source>
</evidence>
<comment type="caution">
    <text evidence="6">The sequence shown here is derived from an EMBL/GenBank/DDBJ whole genome shotgun (WGS) entry which is preliminary data.</text>
</comment>
<dbReference type="OrthoDB" id="345413at2"/>
<feature type="transmembrane region" description="Helical" evidence="4">
    <location>
        <begin position="61"/>
        <end position="84"/>
    </location>
</feature>
<dbReference type="InterPro" id="IPR018062">
    <property type="entry name" value="HTH_AraC-typ_CS"/>
</dbReference>
<feature type="transmembrane region" description="Helical" evidence="4">
    <location>
        <begin position="127"/>
        <end position="149"/>
    </location>
</feature>
<evidence type="ECO:0000256" key="4">
    <source>
        <dbReference type="SAM" id="Phobius"/>
    </source>
</evidence>
<accession>A0A5R9IHU8</accession>
<gene>
    <name evidence="6" type="ORF">FE810_12640</name>
</gene>
<organism evidence="6 7">
    <name type="scientific">Thalassotalea litorea</name>
    <dbReference type="NCBI Taxonomy" id="2020715"/>
    <lineage>
        <taxon>Bacteria</taxon>
        <taxon>Pseudomonadati</taxon>
        <taxon>Pseudomonadota</taxon>
        <taxon>Gammaproteobacteria</taxon>
        <taxon>Alteromonadales</taxon>
        <taxon>Colwelliaceae</taxon>
        <taxon>Thalassotalea</taxon>
    </lineage>
</organism>
<protein>
    <submittedName>
        <fullName evidence="6">AraC family transcriptional regulator</fullName>
    </submittedName>
</protein>
<dbReference type="InterPro" id="IPR020449">
    <property type="entry name" value="Tscrpt_reg_AraC-type_HTH"/>
</dbReference>
<dbReference type="PANTHER" id="PTHR43280">
    <property type="entry name" value="ARAC-FAMILY TRANSCRIPTIONAL REGULATOR"/>
    <property type="match status" value="1"/>
</dbReference>
<dbReference type="InterPro" id="IPR018060">
    <property type="entry name" value="HTH_AraC"/>
</dbReference>
<dbReference type="SUPFAM" id="SSF46689">
    <property type="entry name" value="Homeodomain-like"/>
    <property type="match status" value="1"/>
</dbReference>
<dbReference type="GO" id="GO:0043565">
    <property type="term" value="F:sequence-specific DNA binding"/>
    <property type="evidence" value="ECO:0007669"/>
    <property type="project" value="InterPro"/>
</dbReference>
<feature type="transmembrane region" description="Helical" evidence="4">
    <location>
        <begin position="161"/>
        <end position="181"/>
    </location>
</feature>
<evidence type="ECO:0000313" key="7">
    <source>
        <dbReference type="Proteomes" id="UP000307790"/>
    </source>
</evidence>
<feature type="transmembrane region" description="Helical" evidence="4">
    <location>
        <begin position="6"/>
        <end position="24"/>
    </location>
</feature>
<keyword evidence="3" id="KW-0804">Transcription</keyword>
<dbReference type="Proteomes" id="UP000307790">
    <property type="component" value="Unassembled WGS sequence"/>
</dbReference>
<reference evidence="6 7" key="1">
    <citation type="submission" date="2019-05" db="EMBL/GenBank/DDBJ databases">
        <title>Genome sequences of Thalassotalea litorea 1K03283.</title>
        <authorList>
            <person name="Zhang D."/>
        </authorList>
    </citation>
    <scope>NUCLEOTIDE SEQUENCE [LARGE SCALE GENOMIC DNA]</scope>
    <source>
        <strain evidence="6 7">MCCC 1K03283</strain>
    </source>
</reference>
<sequence>MSSLNLFLSHFAFAQFTLVLLILFPRAKQSLQIRLYCILMATVMLYLVPQMFGSLPLYSPVWILVFIASNILPGVFFLVGLSVFSDHIEIKPWQYLLALTPVTLASLAQIVLALNNPASTGVETLALVFKIAVMLLELALILYALFVALKYWRNDLVEERRFIRGSVISFCSAYIFLVIFVEQLLDVQASWLLTGKLGLLALLATGLNVLLMQIKPNSMFEPPQQVREKTPSHEPQLLQLEQAMRGEKLYQQEGLTIAKLAGHLGLGEQKLRALINGVLGYRNFNDYLNYFRIDEVSKQLLRSENSATPILTLAMDSGFRSLSSFNKAFKDTHGITPSQYRKNHGITYK</sequence>
<dbReference type="InterPro" id="IPR009057">
    <property type="entry name" value="Homeodomain-like_sf"/>
</dbReference>
<dbReference type="PANTHER" id="PTHR43280:SF29">
    <property type="entry name" value="ARAC-FAMILY TRANSCRIPTIONAL REGULATOR"/>
    <property type="match status" value="1"/>
</dbReference>
<keyword evidence="2" id="KW-0238">DNA-binding</keyword>
<proteinExistence type="predicted"/>
<dbReference type="Pfam" id="PF12833">
    <property type="entry name" value="HTH_18"/>
    <property type="match status" value="1"/>
</dbReference>
<evidence type="ECO:0000256" key="1">
    <source>
        <dbReference type="ARBA" id="ARBA00023015"/>
    </source>
</evidence>
<evidence type="ECO:0000313" key="6">
    <source>
        <dbReference type="EMBL" id="TLU64149.1"/>
    </source>
</evidence>
<evidence type="ECO:0000256" key="2">
    <source>
        <dbReference type="ARBA" id="ARBA00023125"/>
    </source>
</evidence>
<dbReference type="EMBL" id="VCBC01000012">
    <property type="protein sequence ID" value="TLU64149.1"/>
    <property type="molecule type" value="Genomic_DNA"/>
</dbReference>
<feature type="transmembrane region" description="Helical" evidence="4">
    <location>
        <begin position="193"/>
        <end position="211"/>
    </location>
</feature>
<dbReference type="PRINTS" id="PR00032">
    <property type="entry name" value="HTHARAC"/>
</dbReference>
<name>A0A5R9IHU8_9GAMM</name>
<feature type="transmembrane region" description="Helical" evidence="4">
    <location>
        <begin position="36"/>
        <end position="55"/>
    </location>
</feature>
<keyword evidence="4" id="KW-0472">Membrane</keyword>
<dbReference type="PROSITE" id="PS01124">
    <property type="entry name" value="HTH_ARAC_FAMILY_2"/>
    <property type="match status" value="1"/>
</dbReference>
<evidence type="ECO:0000256" key="3">
    <source>
        <dbReference type="ARBA" id="ARBA00023163"/>
    </source>
</evidence>
<keyword evidence="4" id="KW-0812">Transmembrane</keyword>
<keyword evidence="1" id="KW-0805">Transcription regulation</keyword>
<feature type="domain" description="HTH araC/xylS-type" evidence="5">
    <location>
        <begin position="250"/>
        <end position="343"/>
    </location>
</feature>
<keyword evidence="7" id="KW-1185">Reference proteome</keyword>
<feature type="transmembrane region" description="Helical" evidence="4">
    <location>
        <begin position="96"/>
        <end position="115"/>
    </location>
</feature>
<dbReference type="Gene3D" id="1.10.10.60">
    <property type="entry name" value="Homeodomain-like"/>
    <property type="match status" value="1"/>
</dbReference>
<dbReference type="GO" id="GO:0003700">
    <property type="term" value="F:DNA-binding transcription factor activity"/>
    <property type="evidence" value="ECO:0007669"/>
    <property type="project" value="InterPro"/>
</dbReference>
<dbReference type="SMART" id="SM00342">
    <property type="entry name" value="HTH_ARAC"/>
    <property type="match status" value="1"/>
</dbReference>